<keyword evidence="4" id="KW-1185">Reference proteome</keyword>
<evidence type="ECO:0000259" key="2">
    <source>
        <dbReference type="Pfam" id="PF06580"/>
    </source>
</evidence>
<keyword evidence="1" id="KW-0812">Transmembrane</keyword>
<name>A0A923PM82_9BACT</name>
<keyword evidence="3" id="KW-0418">Kinase</keyword>
<feature type="domain" description="Signal transduction histidine kinase internal region" evidence="2">
    <location>
        <begin position="151"/>
        <end position="230"/>
    </location>
</feature>
<dbReference type="GO" id="GO:0000155">
    <property type="term" value="F:phosphorelay sensor kinase activity"/>
    <property type="evidence" value="ECO:0007669"/>
    <property type="project" value="InterPro"/>
</dbReference>
<dbReference type="InterPro" id="IPR010559">
    <property type="entry name" value="Sig_transdc_His_kin_internal"/>
</dbReference>
<dbReference type="Gene3D" id="3.30.565.10">
    <property type="entry name" value="Histidine kinase-like ATPase, C-terminal domain"/>
    <property type="match status" value="1"/>
</dbReference>
<dbReference type="GO" id="GO:0016020">
    <property type="term" value="C:membrane"/>
    <property type="evidence" value="ECO:0007669"/>
    <property type="project" value="InterPro"/>
</dbReference>
<protein>
    <submittedName>
        <fullName evidence="3">Histidine kinase</fullName>
    </submittedName>
</protein>
<keyword evidence="1" id="KW-0472">Membrane</keyword>
<dbReference type="Proteomes" id="UP000650081">
    <property type="component" value="Unassembled WGS sequence"/>
</dbReference>
<dbReference type="Pfam" id="PF06580">
    <property type="entry name" value="His_kinase"/>
    <property type="match status" value="1"/>
</dbReference>
<evidence type="ECO:0000313" key="4">
    <source>
        <dbReference type="Proteomes" id="UP000650081"/>
    </source>
</evidence>
<accession>A0A923PM82</accession>
<dbReference type="PANTHER" id="PTHR34220:SF7">
    <property type="entry name" value="SENSOR HISTIDINE KINASE YPDA"/>
    <property type="match status" value="1"/>
</dbReference>
<feature type="transmembrane region" description="Helical" evidence="1">
    <location>
        <begin position="71"/>
        <end position="94"/>
    </location>
</feature>
<comment type="caution">
    <text evidence="3">The sequence shown here is derived from an EMBL/GenBank/DDBJ whole genome shotgun (WGS) entry which is preliminary data.</text>
</comment>
<dbReference type="PANTHER" id="PTHR34220">
    <property type="entry name" value="SENSOR HISTIDINE KINASE YPDA"/>
    <property type="match status" value="1"/>
</dbReference>
<proteinExistence type="predicted"/>
<dbReference type="SUPFAM" id="SSF55874">
    <property type="entry name" value="ATPase domain of HSP90 chaperone/DNA topoisomerase II/histidine kinase"/>
    <property type="match status" value="1"/>
</dbReference>
<evidence type="ECO:0000313" key="3">
    <source>
        <dbReference type="EMBL" id="MBC6996743.1"/>
    </source>
</evidence>
<dbReference type="EMBL" id="JACSIT010000154">
    <property type="protein sequence ID" value="MBC6996743.1"/>
    <property type="molecule type" value="Genomic_DNA"/>
</dbReference>
<feature type="transmembrane region" description="Helical" evidence="1">
    <location>
        <begin position="7"/>
        <end position="26"/>
    </location>
</feature>
<dbReference type="RefSeq" id="WP_187468751.1">
    <property type="nucleotide sequence ID" value="NZ_JACSIT010000154.1"/>
</dbReference>
<evidence type="ECO:0000256" key="1">
    <source>
        <dbReference type="SAM" id="Phobius"/>
    </source>
</evidence>
<dbReference type="InterPro" id="IPR036890">
    <property type="entry name" value="HATPase_C_sf"/>
</dbReference>
<keyword evidence="3" id="KW-0808">Transferase</keyword>
<gene>
    <name evidence="3" type="ORF">H9S92_21400</name>
</gene>
<reference evidence="3" key="1">
    <citation type="submission" date="2020-08" db="EMBL/GenBank/DDBJ databases">
        <title>Lewinella bacteria from marine environments.</title>
        <authorList>
            <person name="Zhong Y."/>
        </authorList>
    </citation>
    <scope>NUCLEOTIDE SEQUENCE</scope>
    <source>
        <strain evidence="3">KCTC 42187</strain>
    </source>
</reference>
<feature type="transmembrane region" description="Helical" evidence="1">
    <location>
        <begin position="32"/>
        <end position="50"/>
    </location>
</feature>
<dbReference type="InterPro" id="IPR050640">
    <property type="entry name" value="Bact_2-comp_sensor_kinase"/>
</dbReference>
<sequence length="340" mass="38165">MAQKNSLYWACQIGGWGTVVLFWFYYEIRDHGPGAMLWLILLEGVGQILVTDAYRRLAHRRGWLKLPVLRLLPVASLAWLLLVAQYLLMAYLVFKLRYSGCFCGDVLLGVVSGGVRYHAIWLLAFHLYHFARHSAATEAEAARQAQLATEARLAKLNAELNPHFLFNALTGIKALTREDPARSRAAIDRLAELLRYALRQSDQPTVPLAEEIATVESYLALEKMRLEDRLQVNWALPPSLDPFRLPPMALHTLVENAVKHGITHLPDGGTISILLHDKRSTWSLEVQNDGRFQVLQHQGTGLRNLRQRLTLHYGESASLEIGPGPAPETTVAQLIFPSSV</sequence>
<organism evidence="3 4">
    <name type="scientific">Neolewinella lacunae</name>
    <dbReference type="NCBI Taxonomy" id="1517758"/>
    <lineage>
        <taxon>Bacteria</taxon>
        <taxon>Pseudomonadati</taxon>
        <taxon>Bacteroidota</taxon>
        <taxon>Saprospiria</taxon>
        <taxon>Saprospirales</taxon>
        <taxon>Lewinellaceae</taxon>
        <taxon>Neolewinella</taxon>
    </lineage>
</organism>
<dbReference type="AlphaFoldDB" id="A0A923PM82"/>
<keyword evidence="1" id="KW-1133">Transmembrane helix</keyword>